<protein>
    <submittedName>
        <fullName evidence="2">Uncharacterized protein</fullName>
    </submittedName>
</protein>
<keyword evidence="1" id="KW-1133">Transmembrane helix</keyword>
<organism evidence="2 3">
    <name type="scientific">Antarctobacter heliothermus</name>
    <dbReference type="NCBI Taxonomy" id="74033"/>
    <lineage>
        <taxon>Bacteria</taxon>
        <taxon>Pseudomonadati</taxon>
        <taxon>Pseudomonadota</taxon>
        <taxon>Alphaproteobacteria</taxon>
        <taxon>Rhodobacterales</taxon>
        <taxon>Roseobacteraceae</taxon>
        <taxon>Antarctobacter</taxon>
    </lineage>
</organism>
<accession>A0A222EB21</accession>
<evidence type="ECO:0000256" key="1">
    <source>
        <dbReference type="SAM" id="Phobius"/>
    </source>
</evidence>
<dbReference type="Proteomes" id="UP000203589">
    <property type="component" value="Plasmid pSMS3-1"/>
</dbReference>
<keyword evidence="2" id="KW-0614">Plasmid</keyword>
<proteinExistence type="predicted"/>
<keyword evidence="3" id="KW-1185">Reference proteome</keyword>
<sequence length="59" mass="6354">MACVVDWVDMVTADRLVQAESAVIASPASTVLRVGILGILVVWATRYPVLASRGFRPQP</sequence>
<dbReference type="AlphaFoldDB" id="A0A222EB21"/>
<evidence type="ECO:0000313" key="2">
    <source>
        <dbReference type="EMBL" id="ASP23268.1"/>
    </source>
</evidence>
<keyword evidence="1" id="KW-0812">Transmembrane</keyword>
<keyword evidence="1" id="KW-0472">Membrane</keyword>
<name>A0A222EB21_9RHOB</name>
<dbReference type="KEGG" id="aht:ANTHELSMS3_04878"/>
<feature type="transmembrane region" description="Helical" evidence="1">
    <location>
        <begin position="30"/>
        <end position="49"/>
    </location>
</feature>
<dbReference type="EMBL" id="CP022541">
    <property type="protein sequence ID" value="ASP23268.1"/>
    <property type="molecule type" value="Genomic_DNA"/>
</dbReference>
<reference evidence="2 3" key="1">
    <citation type="submission" date="2017-07" db="EMBL/GenBank/DDBJ databases">
        <title>Genome Sequence of Antarctobacter heliothermus Strain SMS3 Isolated from a culture of the Diatom Skeletonema marinoi.</title>
        <authorList>
            <person name="Topel M."/>
            <person name="Pinder M.I.M."/>
            <person name="Johansson O.N."/>
            <person name="Kourtchenko O."/>
            <person name="Godhe A."/>
            <person name="Clarke A.K."/>
        </authorList>
    </citation>
    <scope>NUCLEOTIDE SEQUENCE [LARGE SCALE GENOMIC DNA]</scope>
    <source>
        <strain evidence="2 3">SMS3</strain>
        <plasmid evidence="3">Plasmid psms3-1</plasmid>
    </source>
</reference>
<gene>
    <name evidence="2" type="ORF">ANTHELSMS3_04878</name>
</gene>
<evidence type="ECO:0000313" key="3">
    <source>
        <dbReference type="Proteomes" id="UP000203589"/>
    </source>
</evidence>
<geneLocation type="plasmid" evidence="3">
    <name>psms3-1</name>
</geneLocation>